<gene>
    <name evidence="7" type="primary">sppA</name>
    <name evidence="7" type="ORF">EP073_02580</name>
</gene>
<dbReference type="GO" id="GO:0006508">
    <property type="term" value="P:proteolysis"/>
    <property type="evidence" value="ECO:0007669"/>
    <property type="project" value="UniProtKB-KW"/>
</dbReference>
<feature type="domain" description="Peptidase S49" evidence="6">
    <location>
        <begin position="96"/>
        <end position="245"/>
    </location>
</feature>
<dbReference type="Proteomes" id="UP000287502">
    <property type="component" value="Chromosome"/>
</dbReference>
<dbReference type="NCBIfam" id="TIGR00706">
    <property type="entry name" value="SppA_dom"/>
    <property type="match status" value="1"/>
</dbReference>
<keyword evidence="2" id="KW-0645">Protease</keyword>
<keyword evidence="8" id="KW-1185">Reference proteome</keyword>
<evidence type="ECO:0000256" key="4">
    <source>
        <dbReference type="ARBA" id="ARBA00022825"/>
    </source>
</evidence>
<evidence type="ECO:0000256" key="1">
    <source>
        <dbReference type="ARBA" id="ARBA00008683"/>
    </source>
</evidence>
<evidence type="ECO:0000313" key="8">
    <source>
        <dbReference type="Proteomes" id="UP000287502"/>
    </source>
</evidence>
<dbReference type="InterPro" id="IPR047272">
    <property type="entry name" value="S49_SppA_C"/>
</dbReference>
<dbReference type="Pfam" id="PF01343">
    <property type="entry name" value="Peptidase_S49"/>
    <property type="match status" value="1"/>
</dbReference>
<evidence type="ECO:0000256" key="2">
    <source>
        <dbReference type="ARBA" id="ARBA00022670"/>
    </source>
</evidence>
<dbReference type="KEGG" id="gtl:EP073_02580"/>
<dbReference type="RefSeq" id="WP_128465608.1">
    <property type="nucleotide sequence ID" value="NZ_CP035108.1"/>
</dbReference>
<dbReference type="PANTHER" id="PTHR42987">
    <property type="entry name" value="PEPTIDASE S49"/>
    <property type="match status" value="1"/>
</dbReference>
<keyword evidence="3" id="KW-0378">Hydrolase</keyword>
<dbReference type="GO" id="GO:0008236">
    <property type="term" value="F:serine-type peptidase activity"/>
    <property type="evidence" value="ECO:0007669"/>
    <property type="project" value="UniProtKB-KW"/>
</dbReference>
<dbReference type="InterPro" id="IPR002142">
    <property type="entry name" value="Peptidase_S49"/>
</dbReference>
<dbReference type="OrthoDB" id="9764363at2"/>
<dbReference type="InterPro" id="IPR004635">
    <property type="entry name" value="Pept_S49_SppA"/>
</dbReference>
<dbReference type="AlphaFoldDB" id="A0A3R5UWN2"/>
<evidence type="ECO:0000256" key="5">
    <source>
        <dbReference type="SAM" id="Coils"/>
    </source>
</evidence>
<evidence type="ECO:0000313" key="7">
    <source>
        <dbReference type="EMBL" id="QAR32321.1"/>
    </source>
</evidence>
<evidence type="ECO:0000256" key="3">
    <source>
        <dbReference type="ARBA" id="ARBA00022801"/>
    </source>
</evidence>
<dbReference type="InterPro" id="IPR029045">
    <property type="entry name" value="ClpP/crotonase-like_dom_sf"/>
</dbReference>
<dbReference type="Gene3D" id="3.90.226.10">
    <property type="entry name" value="2-enoyl-CoA Hydratase, Chain A, domain 1"/>
    <property type="match status" value="1"/>
</dbReference>
<comment type="similarity">
    <text evidence="1">Belongs to the peptidase S49 family.</text>
</comment>
<keyword evidence="5" id="KW-0175">Coiled coil</keyword>
<organism evidence="7 8">
    <name type="scientific">Geovibrio thiophilus</name>
    <dbReference type="NCBI Taxonomy" id="139438"/>
    <lineage>
        <taxon>Bacteria</taxon>
        <taxon>Pseudomonadati</taxon>
        <taxon>Deferribacterota</taxon>
        <taxon>Deferribacteres</taxon>
        <taxon>Deferribacterales</taxon>
        <taxon>Geovibrionaceae</taxon>
        <taxon>Geovibrio</taxon>
    </lineage>
</organism>
<feature type="coiled-coil region" evidence="5">
    <location>
        <begin position="226"/>
        <end position="256"/>
    </location>
</feature>
<sequence length="285" mass="31702">MKKNIGKILIKVIMVLLILGLVGRAVYVLSGAEGGHLPENTVAELSITGIIYDADGIIESLEELSKNEKVKGIILRVNSPGGVITPTKEIFDYIQTINKPVYASMESVAASGGYYVSAACDRIFAMPTTITGSIGVIMQLSNYEKLMNTIGIKNFALKSGEFKDIGSPDREMTDAEKEILMTTVMDMYEQFIEDIQKRRNMDEAVLRAQADGRVFTGKRAFDMGFVDNLGSRRDAFEEMKNELKLENVELRSFDKELTVWDKFFGSFKGVSLSGGAHFMYLYKGY</sequence>
<protein>
    <submittedName>
        <fullName evidence="7">Signal peptide peptidase SppA</fullName>
    </submittedName>
</protein>
<keyword evidence="4" id="KW-0720">Serine protease</keyword>
<dbReference type="EMBL" id="CP035108">
    <property type="protein sequence ID" value="QAR32321.1"/>
    <property type="molecule type" value="Genomic_DNA"/>
</dbReference>
<name>A0A3R5UWN2_9BACT</name>
<accession>A0A3R5UWN2</accession>
<reference evidence="7 8" key="1">
    <citation type="submission" date="2019-01" db="EMBL/GenBank/DDBJ databases">
        <title>Geovibrio thiophilus DSM 11263, complete genome.</title>
        <authorList>
            <person name="Spring S."/>
            <person name="Bunk B."/>
            <person name="Sproer C."/>
        </authorList>
    </citation>
    <scope>NUCLEOTIDE SEQUENCE [LARGE SCALE GENOMIC DNA]</scope>
    <source>
        <strain evidence="7 8">DSM 11263</strain>
    </source>
</reference>
<dbReference type="SUPFAM" id="SSF52096">
    <property type="entry name" value="ClpP/crotonase"/>
    <property type="match status" value="1"/>
</dbReference>
<evidence type="ECO:0000259" key="6">
    <source>
        <dbReference type="Pfam" id="PF01343"/>
    </source>
</evidence>
<dbReference type="CDD" id="cd07023">
    <property type="entry name" value="S49_Sppa_N_C"/>
    <property type="match status" value="1"/>
</dbReference>
<dbReference type="PANTHER" id="PTHR42987:SF7">
    <property type="entry name" value="SIGNAL PEPTIDE PEPTIDASE SPPA-RELATED"/>
    <property type="match status" value="1"/>
</dbReference>
<proteinExistence type="inferred from homology"/>
<dbReference type="Gene3D" id="6.20.330.10">
    <property type="match status" value="1"/>
</dbReference>